<organism evidence="2 3">
    <name type="scientific">Porites evermanni</name>
    <dbReference type="NCBI Taxonomy" id="104178"/>
    <lineage>
        <taxon>Eukaryota</taxon>
        <taxon>Metazoa</taxon>
        <taxon>Cnidaria</taxon>
        <taxon>Anthozoa</taxon>
        <taxon>Hexacorallia</taxon>
        <taxon>Scleractinia</taxon>
        <taxon>Fungiina</taxon>
        <taxon>Poritidae</taxon>
        <taxon>Porites</taxon>
    </lineage>
</organism>
<evidence type="ECO:0000313" key="3">
    <source>
        <dbReference type="Proteomes" id="UP001159427"/>
    </source>
</evidence>
<feature type="domain" description="Transposable element P transposase-like RNase H" evidence="1">
    <location>
        <begin position="12"/>
        <end position="84"/>
    </location>
</feature>
<keyword evidence="3" id="KW-1185">Reference proteome</keyword>
<dbReference type="EMBL" id="CALNXI010000407">
    <property type="protein sequence ID" value="CAH3026496.1"/>
    <property type="molecule type" value="Genomic_DNA"/>
</dbReference>
<evidence type="ECO:0000313" key="2">
    <source>
        <dbReference type="EMBL" id="CAH3026496.1"/>
    </source>
</evidence>
<comment type="caution">
    <text evidence="2">The sequence shown here is derived from an EMBL/GenBank/DDBJ whole genome shotgun (WGS) entry which is preliminary data.</text>
</comment>
<gene>
    <name evidence="2" type="ORF">PEVE_00029219</name>
</gene>
<protein>
    <recommendedName>
        <fullName evidence="1">Transposable element P transposase-like RNase H domain-containing protein</fullName>
    </recommendedName>
</protein>
<feature type="non-terminal residue" evidence="2">
    <location>
        <position position="1"/>
    </location>
</feature>
<dbReference type="Proteomes" id="UP001159427">
    <property type="component" value="Unassembled WGS sequence"/>
</dbReference>
<reference evidence="2 3" key="1">
    <citation type="submission" date="2022-05" db="EMBL/GenBank/DDBJ databases">
        <authorList>
            <consortium name="Genoscope - CEA"/>
            <person name="William W."/>
        </authorList>
    </citation>
    <scope>NUCLEOTIDE SEQUENCE [LARGE SCALE GENOMIC DNA]</scope>
</reference>
<name>A0ABN8MH28_9CNID</name>
<dbReference type="InterPro" id="IPR048365">
    <property type="entry name" value="TNP-like_RNaseH_N"/>
</dbReference>
<evidence type="ECO:0000259" key="1">
    <source>
        <dbReference type="Pfam" id="PF21787"/>
    </source>
</evidence>
<dbReference type="Pfam" id="PF21787">
    <property type="entry name" value="TNP-like_RNaseH_N"/>
    <property type="match status" value="1"/>
</dbReference>
<sequence>YDVYSSVIQSGCQKASYIVQFLWCDLTSGYDMIGPYFPVPNSMDVNTLQQFFMSCLKSFHAYGFRVSIVLCDGASSNLTLLKMLCGYPRAVLPMNDAAEDLRASETLTISATQGLSKEPTQESAKRAASFLEACNLLLKKDF</sequence>
<accession>A0ABN8MH28</accession>
<proteinExistence type="predicted"/>